<protein>
    <recommendedName>
        <fullName evidence="2">DUF6824 domain-containing protein</fullName>
    </recommendedName>
</protein>
<dbReference type="EMBL" id="CAKOGP040002202">
    <property type="protein sequence ID" value="CAJ1965025.1"/>
    <property type="molecule type" value="Genomic_DNA"/>
</dbReference>
<name>A0AAD2G7C8_9STRA</name>
<dbReference type="InterPro" id="IPR049227">
    <property type="entry name" value="DUF6824"/>
</dbReference>
<gene>
    <name evidence="3" type="ORF">CYCCA115_LOCUS20911</name>
</gene>
<organism evidence="3 4">
    <name type="scientific">Cylindrotheca closterium</name>
    <dbReference type="NCBI Taxonomy" id="2856"/>
    <lineage>
        <taxon>Eukaryota</taxon>
        <taxon>Sar</taxon>
        <taxon>Stramenopiles</taxon>
        <taxon>Ochrophyta</taxon>
        <taxon>Bacillariophyta</taxon>
        <taxon>Bacillariophyceae</taxon>
        <taxon>Bacillariophycidae</taxon>
        <taxon>Bacillariales</taxon>
        <taxon>Bacillariaceae</taxon>
        <taxon>Cylindrotheca</taxon>
    </lineage>
</organism>
<comment type="caution">
    <text evidence="3">The sequence shown here is derived from an EMBL/GenBank/DDBJ whole genome shotgun (WGS) entry which is preliminary data.</text>
</comment>
<sequence length="455" mass="51417">MGKELVSVVPGDKDFMNHHDENKDNDKVVDDDKSANVLAKQMPPDASDPKTADSLIATQIANLSVADREKAYMDVHGMPDDHAEETQELIHESLVRLQNEIDMLPDKKAYIIADRMDSQYTQDRDFRLGFLRCEKFDCQKAALRIIRHFQTILDLFGEGKLGMDITQDDLDMDDMDALYSGSGRFLNAYDSGGRIINFLAGVPKLFKTDAVLRRSFYNIMVAFRDNAEVQRRGAVSVCWTVGSAEGTSGDNPDLNWKLPRLHEGTPMRVSAVHLCYTDDTWKDRMAIMRSGLSKQLIVRVRLIHGTIQECLQYLRRHGINPACIPVNENGEISDHLEYCRRLEQQRMHERLNYPLRHSIAVPSAQDVLLGKGTPFQNHSGNKSLRQVVSDRYKEYEKAQKGVKKTIAAEIVDSVRGNGALFLKQDGKKWIPVNDEVAVVKVSAAFRTLRLKGGTK</sequence>
<accession>A0AAD2G7C8</accession>
<evidence type="ECO:0000256" key="1">
    <source>
        <dbReference type="SAM" id="MobiDB-lite"/>
    </source>
</evidence>
<dbReference type="AlphaFoldDB" id="A0AAD2G7C8"/>
<dbReference type="Pfam" id="PF20710">
    <property type="entry name" value="DUF6824"/>
    <property type="match status" value="1"/>
</dbReference>
<feature type="compositionally biased region" description="Basic and acidic residues" evidence="1">
    <location>
        <begin position="11"/>
        <end position="29"/>
    </location>
</feature>
<evidence type="ECO:0000259" key="2">
    <source>
        <dbReference type="Pfam" id="PF20710"/>
    </source>
</evidence>
<evidence type="ECO:0000313" key="4">
    <source>
        <dbReference type="Proteomes" id="UP001295423"/>
    </source>
</evidence>
<feature type="domain" description="DUF6824" evidence="2">
    <location>
        <begin position="366"/>
        <end position="446"/>
    </location>
</feature>
<proteinExistence type="predicted"/>
<evidence type="ECO:0000313" key="3">
    <source>
        <dbReference type="EMBL" id="CAJ1965025.1"/>
    </source>
</evidence>
<dbReference type="Proteomes" id="UP001295423">
    <property type="component" value="Unassembled WGS sequence"/>
</dbReference>
<reference evidence="3" key="1">
    <citation type="submission" date="2023-08" db="EMBL/GenBank/DDBJ databases">
        <authorList>
            <person name="Audoor S."/>
            <person name="Bilcke G."/>
        </authorList>
    </citation>
    <scope>NUCLEOTIDE SEQUENCE</scope>
</reference>
<feature type="region of interest" description="Disordered" evidence="1">
    <location>
        <begin position="1"/>
        <end position="29"/>
    </location>
</feature>
<keyword evidence="4" id="KW-1185">Reference proteome</keyword>